<sequence length="117" mass="13376">MPFRTDKTLWRLFIAGFVAIVMLFVIPTPSPSESLRLSSFSETDRVKTESETKLTVRAYKNKVHPPNLLALWAVALSLTVPAPHLCPSARLRLFTPYLSRRLVRRLLTPVRRTSRMA</sequence>
<gene>
    <name evidence="2" type="ORF">MJA45_20920</name>
</gene>
<feature type="transmembrane region" description="Helical" evidence="1">
    <location>
        <begin position="69"/>
        <end position="91"/>
    </location>
</feature>
<dbReference type="EMBL" id="CP130318">
    <property type="protein sequence ID" value="WNQ10065.1"/>
    <property type="molecule type" value="Genomic_DNA"/>
</dbReference>
<evidence type="ECO:0000256" key="1">
    <source>
        <dbReference type="SAM" id="Phobius"/>
    </source>
</evidence>
<keyword evidence="1" id="KW-0472">Membrane</keyword>
<proteinExistence type="predicted"/>
<dbReference type="KEGG" id="paun:MJA45_20920"/>
<dbReference type="AlphaFoldDB" id="A0AA96LBB0"/>
<feature type="transmembrane region" description="Helical" evidence="1">
    <location>
        <begin position="12"/>
        <end position="30"/>
    </location>
</feature>
<keyword evidence="1" id="KW-0812">Transmembrane</keyword>
<keyword evidence="1" id="KW-1133">Transmembrane helix</keyword>
<evidence type="ECO:0000313" key="2">
    <source>
        <dbReference type="EMBL" id="WNQ10065.1"/>
    </source>
</evidence>
<dbReference type="Proteomes" id="UP001305702">
    <property type="component" value="Chromosome"/>
</dbReference>
<evidence type="ECO:0000313" key="3">
    <source>
        <dbReference type="Proteomes" id="UP001305702"/>
    </source>
</evidence>
<dbReference type="RefSeq" id="WP_315603839.1">
    <property type="nucleotide sequence ID" value="NZ_CP130318.1"/>
</dbReference>
<keyword evidence="3" id="KW-1185">Reference proteome</keyword>
<name>A0AA96LBB0_9BACL</name>
<reference evidence="2 3" key="1">
    <citation type="submission" date="2022-02" db="EMBL/GenBank/DDBJ databases">
        <title>Paenibacillus sp. MBLB1776 Whole Genome Shotgun Sequencing.</title>
        <authorList>
            <person name="Hwang C.Y."/>
            <person name="Cho E.-S."/>
            <person name="Seo M.-J."/>
        </authorList>
    </citation>
    <scope>NUCLEOTIDE SEQUENCE [LARGE SCALE GENOMIC DNA]</scope>
    <source>
        <strain evidence="2 3">MBLB1776</strain>
    </source>
</reference>
<protein>
    <submittedName>
        <fullName evidence="2">Uncharacterized protein</fullName>
    </submittedName>
</protein>
<accession>A0AA96LBB0</accession>
<organism evidence="2 3">
    <name type="scientific">Paenibacillus aurantius</name>
    <dbReference type="NCBI Taxonomy" id="2918900"/>
    <lineage>
        <taxon>Bacteria</taxon>
        <taxon>Bacillati</taxon>
        <taxon>Bacillota</taxon>
        <taxon>Bacilli</taxon>
        <taxon>Bacillales</taxon>
        <taxon>Paenibacillaceae</taxon>
        <taxon>Paenibacillus</taxon>
    </lineage>
</organism>